<evidence type="ECO:0000313" key="3">
    <source>
        <dbReference type="Proteomes" id="UP001201273"/>
    </source>
</evidence>
<dbReference type="SUPFAM" id="SSF55781">
    <property type="entry name" value="GAF domain-like"/>
    <property type="match status" value="1"/>
</dbReference>
<keyword evidence="3" id="KW-1185">Reference proteome</keyword>
<dbReference type="Gene3D" id="1.10.3210.10">
    <property type="entry name" value="Hypothetical protein af1432"/>
    <property type="match status" value="1"/>
</dbReference>
<dbReference type="Pfam" id="PF08668">
    <property type="entry name" value="HDOD"/>
    <property type="match status" value="1"/>
</dbReference>
<organism evidence="2 3">
    <name type="scientific">Motilimonas cestriensis</name>
    <dbReference type="NCBI Taxonomy" id="2742685"/>
    <lineage>
        <taxon>Bacteria</taxon>
        <taxon>Pseudomonadati</taxon>
        <taxon>Pseudomonadota</taxon>
        <taxon>Gammaproteobacteria</taxon>
        <taxon>Alteromonadales</taxon>
        <taxon>Alteromonadales genera incertae sedis</taxon>
        <taxon>Motilimonas</taxon>
    </lineage>
</organism>
<evidence type="ECO:0000313" key="2">
    <source>
        <dbReference type="EMBL" id="MCE2595996.1"/>
    </source>
</evidence>
<dbReference type="RefSeq" id="WP_233053660.1">
    <property type="nucleotide sequence ID" value="NZ_JAIMJA010000015.1"/>
</dbReference>
<dbReference type="SUPFAM" id="SSF109604">
    <property type="entry name" value="HD-domain/PDEase-like"/>
    <property type="match status" value="1"/>
</dbReference>
<dbReference type="Gene3D" id="3.30.450.40">
    <property type="match status" value="1"/>
</dbReference>
<sequence length="486" mass="54763">MSCKGLFGQEAWIRYISENEMPVLRDTVAKLEQIAKDDTASLSQLGQAILHDHGLTARILRIANSACYNRGRQQVTTVSRAVVMLGFKAIKQICITAQMLDTLLADQRMDPNVYQRLVLLIARSLLAGMLVKKLLHKSDADTQEEYFLAALMRRLGEAAFWRSNSDVAIFLDEKLRFAEQHHKSTEYQHSLIRDLLGTSFERMSQGLAASWHLGSTVEASLADDPENNYLMRALLLADGLSAELISMHPNGKKKQQYEAKIGQLLGVGPQTVEKEIQSCQQGTIELMHAYGAGRLVKYLNVKDVVLPAEADSSVSNEALQLKILHELTNMAVEKVDINMVMHSALEGIYRGIGMDTVLIFMLTRDRRGLKPRFVSGKDSVHLKDDFEVAIGREQNLFTHCLQSFEPIWCRSHHDKWQRFISAKLLKLTPESGFFIAPLAVEKRSIGLVYADRKLGHIELEETSFVAFQHFVQQTNLCLTKMMHPNG</sequence>
<dbReference type="EMBL" id="JAIMJA010000015">
    <property type="protein sequence ID" value="MCE2595996.1"/>
    <property type="molecule type" value="Genomic_DNA"/>
</dbReference>
<dbReference type="PANTHER" id="PTHR33525:SF3">
    <property type="entry name" value="RIBONUCLEASE Y"/>
    <property type="match status" value="1"/>
</dbReference>
<name>A0ABS8WAD1_9GAMM</name>
<accession>A0ABS8WAD1</accession>
<dbReference type="InterPro" id="IPR029016">
    <property type="entry name" value="GAF-like_dom_sf"/>
</dbReference>
<comment type="caution">
    <text evidence="2">The sequence shown here is derived from an EMBL/GenBank/DDBJ whole genome shotgun (WGS) entry which is preliminary data.</text>
</comment>
<protein>
    <submittedName>
        <fullName evidence="2">HDOD domain-containing protein</fullName>
    </submittedName>
</protein>
<evidence type="ECO:0000259" key="1">
    <source>
        <dbReference type="PROSITE" id="PS51833"/>
    </source>
</evidence>
<dbReference type="InterPro" id="IPR052340">
    <property type="entry name" value="RNase_Y/CdgJ"/>
</dbReference>
<dbReference type="PROSITE" id="PS51833">
    <property type="entry name" value="HDOD"/>
    <property type="match status" value="1"/>
</dbReference>
<gene>
    <name evidence="2" type="ORF">K6Y31_14380</name>
</gene>
<feature type="domain" description="HDOD" evidence="1">
    <location>
        <begin position="21"/>
        <end position="227"/>
    </location>
</feature>
<dbReference type="PANTHER" id="PTHR33525">
    <property type="match status" value="1"/>
</dbReference>
<proteinExistence type="predicted"/>
<dbReference type="Proteomes" id="UP001201273">
    <property type="component" value="Unassembled WGS sequence"/>
</dbReference>
<reference evidence="2 3" key="1">
    <citation type="journal article" date="2022" name="Environ. Microbiol. Rep.">
        <title>Eco-phylogenetic analyses reveal divergent evolution of vitamin B12 metabolism in the marine bacterial family 'Psychromonadaceae'.</title>
        <authorList>
            <person name="Jin X."/>
            <person name="Yang Y."/>
            <person name="Cao H."/>
            <person name="Gao B."/>
            <person name="Zhao Z."/>
        </authorList>
    </citation>
    <scope>NUCLEOTIDE SEQUENCE [LARGE SCALE GENOMIC DNA]</scope>
    <source>
        <strain evidence="2 3">MKS20</strain>
    </source>
</reference>
<dbReference type="InterPro" id="IPR013976">
    <property type="entry name" value="HDOD"/>
</dbReference>